<dbReference type="Proteomes" id="UP000192257">
    <property type="component" value="Unassembled WGS sequence"/>
</dbReference>
<comment type="caution">
    <text evidence="4">The sequence shown here is derived from an EMBL/GenBank/DDBJ whole genome shotgun (WGS) entry which is preliminary data.</text>
</comment>
<dbReference type="STRING" id="67003.A0A1X0ND40"/>
<keyword evidence="2" id="KW-0067">ATP-binding</keyword>
<organism evidence="4 5">
    <name type="scientific">Trypanosoma theileri</name>
    <dbReference type="NCBI Taxonomy" id="67003"/>
    <lineage>
        <taxon>Eukaryota</taxon>
        <taxon>Discoba</taxon>
        <taxon>Euglenozoa</taxon>
        <taxon>Kinetoplastea</taxon>
        <taxon>Metakinetoplastina</taxon>
        <taxon>Trypanosomatida</taxon>
        <taxon>Trypanosomatidae</taxon>
        <taxon>Trypanosoma</taxon>
    </lineage>
</organism>
<dbReference type="SUPFAM" id="SSF52540">
    <property type="entry name" value="P-loop containing nucleoside triphosphate hydrolases"/>
    <property type="match status" value="1"/>
</dbReference>
<keyword evidence="5" id="KW-1185">Reference proteome</keyword>
<dbReference type="InterPro" id="IPR003439">
    <property type="entry name" value="ABC_transporter-like_ATP-bd"/>
</dbReference>
<keyword evidence="1" id="KW-0547">Nucleotide-binding</keyword>
<dbReference type="PROSITE" id="PS00211">
    <property type="entry name" value="ABC_TRANSPORTER_1"/>
    <property type="match status" value="1"/>
</dbReference>
<dbReference type="GeneID" id="39991804"/>
<dbReference type="InterPro" id="IPR039421">
    <property type="entry name" value="Type_1_exporter"/>
</dbReference>
<dbReference type="SMART" id="SM00382">
    <property type="entry name" value="AAA"/>
    <property type="match status" value="1"/>
</dbReference>
<dbReference type="GO" id="GO:0005743">
    <property type="term" value="C:mitochondrial inner membrane"/>
    <property type="evidence" value="ECO:0007669"/>
    <property type="project" value="TreeGrafter"/>
</dbReference>
<dbReference type="AlphaFoldDB" id="A0A1X0ND40"/>
<evidence type="ECO:0000256" key="1">
    <source>
        <dbReference type="ARBA" id="ARBA00022741"/>
    </source>
</evidence>
<sequence>MVGYWWERVNYPNALLCSVLFSLGLATVMRWTTHRWSRQLHLHSRVVLLASIRQVVEQWEESCLREVEDFLITGKKTSNELTRETYKPLFNSVKTNGDKERNYISPFYGSVRSMAFAPDVDLNGWLSYWRMGRYLCASLAEDLLLVERLGFIIKYVAFRRLSLMAEARYYAAAWRIAVYGSCKHRPGVYLPKPHIPLWLVGRRPFWIVPLSSVEVGRFLCLPLSYFPVESIITCKAEETWIKELVDVLPSMESRIHIMLNFPHEIKTRRTLGIVKSLVKWRFPKSWQQLWKEIDRLFFTYGVTLAKKQLEIRKKSCERFYYEKLIDNIILVTGEGCDMDEVKEKYSSWFISNSIKNIAGREVLYRDTSSSHKLYLLLRLRSLSHALRIGINLIALQYDFFTEWMLFSSLLLTNNEMGREKILINFSWHTLRGVFAAIFKALIASLDASIKNKIYIILRDELIHELTVKLATSDEAFLQRCVEEGLCGGGNLVEQSFSFASNVASQILDHYDYKERKRIGYILVMLFSTCRKEIDIAFFALITALLDYHDIAQNISCCLGITIKKELNYEIAQLEEKTVPVEVRYGLRLMLDILAEEEEEVVVVAVVVEKEKEEKIKINFQPFLALIVCGGCFSLDWPIECISNDNNVSKKLKEIRSLENFFNNVIQFDYYKYQSLMYSDSNKSFLQEKDKNSFIESLKQDAAYVKEIVLKKMMGFPEVVSDKFLFSNVKKTESISILHQEEIDLLRYPKAMNYIPQSLSFEDVFDKKPRFILRQLGLETIFAYKAAIVLWQSGFRNLKDSLVDYVSSPFRNGFSQIFIQLMEFMEKVLFYGLLTYREKLPLISYLINLNFFGSKTTNINVIDINNWNYISLWQHAIGYRVTLKDYGDYSFGPPFRLVQELTRYLPTTLHDASPDQYAPSLVDRRRVWQKEIKKIGNFEFDDIGRIIGGFSLSKSIDFYQVCFVYPQLHHNIKNGSLMLTLYDFTAKFRAGEITALIGETGSGKSTIMRLLKRMYDPVRTIKIDENFNNMIWMNCEELINIFRYCYLELSLPLPNKEDSANIIRLDGIPIACFSTTFLRKAFGILEQNPCVFENMTFFENISFFADNASVREMVITSARVCRCESFIKNHPLSYDAPVGRLSAGERQRLALARALVSSRAGSGLFLLDEPTAHLDGHSEGCVEEALAEFMRARGGSTAIIISHRPSALRLAGRVVLLGDGGRSMYEGPPSGLGKGAVL</sequence>
<evidence type="ECO:0000313" key="5">
    <source>
        <dbReference type="Proteomes" id="UP000192257"/>
    </source>
</evidence>
<evidence type="ECO:0000259" key="3">
    <source>
        <dbReference type="PROSITE" id="PS50893"/>
    </source>
</evidence>
<name>A0A1X0ND40_9TRYP</name>
<dbReference type="InterPro" id="IPR017871">
    <property type="entry name" value="ABC_transporter-like_CS"/>
</dbReference>
<dbReference type="Gene3D" id="3.40.50.300">
    <property type="entry name" value="P-loop containing nucleotide triphosphate hydrolases"/>
    <property type="match status" value="1"/>
</dbReference>
<dbReference type="PANTHER" id="PTHR43394:SF1">
    <property type="entry name" value="ATP-BINDING CASSETTE SUB-FAMILY B MEMBER 10, MITOCHONDRIAL"/>
    <property type="match status" value="1"/>
</dbReference>
<dbReference type="GO" id="GO:0005524">
    <property type="term" value="F:ATP binding"/>
    <property type="evidence" value="ECO:0007669"/>
    <property type="project" value="UniProtKB-KW"/>
</dbReference>
<dbReference type="GO" id="GO:0016887">
    <property type="term" value="F:ATP hydrolysis activity"/>
    <property type="evidence" value="ECO:0007669"/>
    <property type="project" value="InterPro"/>
</dbReference>
<dbReference type="Pfam" id="PF00005">
    <property type="entry name" value="ABC_tran"/>
    <property type="match status" value="2"/>
</dbReference>
<protein>
    <submittedName>
        <fullName evidence="4">ABC transporter</fullName>
    </submittedName>
</protein>
<dbReference type="EMBL" id="NBCO01000213">
    <property type="protein sequence ID" value="ORC79370.1"/>
    <property type="molecule type" value="Genomic_DNA"/>
</dbReference>
<dbReference type="GO" id="GO:0090374">
    <property type="term" value="P:oligopeptide export from mitochondrion"/>
    <property type="evidence" value="ECO:0007669"/>
    <property type="project" value="TreeGrafter"/>
</dbReference>
<dbReference type="OrthoDB" id="6500128at2759"/>
<evidence type="ECO:0000256" key="2">
    <source>
        <dbReference type="ARBA" id="ARBA00022840"/>
    </source>
</evidence>
<evidence type="ECO:0000313" key="4">
    <source>
        <dbReference type="EMBL" id="ORC79370.1"/>
    </source>
</evidence>
<dbReference type="VEuPathDB" id="TriTrypDB:TM35_002131000"/>
<feature type="domain" description="ABC transporter" evidence="3">
    <location>
        <begin position="955"/>
        <end position="1236"/>
    </location>
</feature>
<gene>
    <name evidence="4" type="ORF">TM35_002131000</name>
</gene>
<accession>A0A1X0ND40</accession>
<proteinExistence type="predicted"/>
<dbReference type="GO" id="GO:0015421">
    <property type="term" value="F:ABC-type oligopeptide transporter activity"/>
    <property type="evidence" value="ECO:0007669"/>
    <property type="project" value="TreeGrafter"/>
</dbReference>
<reference evidence="4 5" key="1">
    <citation type="submission" date="2017-03" db="EMBL/GenBank/DDBJ databases">
        <title>An alternative strategy for trypanosome survival in the mammalian bloodstream revealed through genome and transcriptome analysis of the ubiquitous bovine parasite Trypanosoma (Megatrypanum) theileri.</title>
        <authorList>
            <person name="Kelly S."/>
            <person name="Ivens A."/>
            <person name="Mott A."/>
            <person name="O'Neill E."/>
            <person name="Emms D."/>
            <person name="Macleod O."/>
            <person name="Voorheis P."/>
            <person name="Matthews J."/>
            <person name="Matthews K."/>
            <person name="Carrington M."/>
        </authorList>
    </citation>
    <scope>NUCLEOTIDE SEQUENCE [LARGE SCALE GENOMIC DNA]</scope>
    <source>
        <strain evidence="4">Edinburgh</strain>
    </source>
</reference>
<dbReference type="InterPro" id="IPR003593">
    <property type="entry name" value="AAA+_ATPase"/>
</dbReference>
<dbReference type="PROSITE" id="PS50893">
    <property type="entry name" value="ABC_TRANSPORTER_2"/>
    <property type="match status" value="1"/>
</dbReference>
<dbReference type="RefSeq" id="XP_028876682.1">
    <property type="nucleotide sequence ID" value="XM_029032024.1"/>
</dbReference>
<dbReference type="InterPro" id="IPR027417">
    <property type="entry name" value="P-loop_NTPase"/>
</dbReference>
<dbReference type="PANTHER" id="PTHR43394">
    <property type="entry name" value="ATP-DEPENDENT PERMEASE MDL1, MITOCHONDRIAL"/>
    <property type="match status" value="1"/>
</dbReference>